<keyword evidence="4" id="KW-0378">Hydrolase</keyword>
<feature type="transmembrane region" description="Helical" evidence="2">
    <location>
        <begin position="140"/>
        <end position="162"/>
    </location>
</feature>
<name>A0A2N9P803_9FLAO</name>
<feature type="domain" description="Teneurin-like YD-shell" evidence="3">
    <location>
        <begin position="4"/>
        <end position="95"/>
    </location>
</feature>
<dbReference type="EC" id="3.1.-.-" evidence="4"/>
<dbReference type="PANTHER" id="PTHR32305:SF15">
    <property type="entry name" value="PROTEIN RHSA-RELATED"/>
    <property type="match status" value="1"/>
</dbReference>
<dbReference type="PANTHER" id="PTHR32305">
    <property type="match status" value="1"/>
</dbReference>
<reference evidence="4 5" key="1">
    <citation type="submission" date="2018-02" db="EMBL/GenBank/DDBJ databases">
        <authorList>
            <person name="Cohen D.B."/>
            <person name="Kent A.D."/>
        </authorList>
    </citation>
    <scope>NUCLEOTIDE SEQUENCE [LARGE SCALE GENOMIC DNA]</scope>
    <source>
        <strain evidence="4">CIP109753</strain>
    </source>
</reference>
<keyword evidence="2" id="KW-0812">Transmembrane</keyword>
<accession>A0A2N9P803</accession>
<dbReference type="NCBIfam" id="TIGR03696">
    <property type="entry name" value="Rhs_assc_core"/>
    <property type="match status" value="1"/>
</dbReference>
<feature type="transmembrane region" description="Helical" evidence="2">
    <location>
        <begin position="105"/>
        <end position="128"/>
    </location>
</feature>
<dbReference type="RefSeq" id="WP_258129738.1">
    <property type="nucleotide sequence ID" value="NZ_OLKH01000059.1"/>
</dbReference>
<evidence type="ECO:0000259" key="3">
    <source>
        <dbReference type="Pfam" id="PF25023"/>
    </source>
</evidence>
<dbReference type="InterPro" id="IPR022385">
    <property type="entry name" value="Rhs_assc_core"/>
</dbReference>
<proteinExistence type="predicted"/>
<keyword evidence="2" id="KW-1133">Transmembrane helix</keyword>
<dbReference type="InterPro" id="IPR050708">
    <property type="entry name" value="T6SS_VgrG/RHS"/>
</dbReference>
<dbReference type="InterPro" id="IPR056823">
    <property type="entry name" value="TEN-like_YD-shell"/>
</dbReference>
<dbReference type="GO" id="GO:0016787">
    <property type="term" value="F:hydrolase activity"/>
    <property type="evidence" value="ECO:0007669"/>
    <property type="project" value="UniProtKB-KW"/>
</dbReference>
<dbReference type="EMBL" id="OLKH01000059">
    <property type="protein sequence ID" value="SPE76475.1"/>
    <property type="molecule type" value="Genomic_DNA"/>
</dbReference>
<evidence type="ECO:0000313" key="4">
    <source>
        <dbReference type="EMBL" id="SPE76475.1"/>
    </source>
</evidence>
<evidence type="ECO:0000256" key="2">
    <source>
        <dbReference type="SAM" id="Phobius"/>
    </source>
</evidence>
<evidence type="ECO:0000256" key="1">
    <source>
        <dbReference type="ARBA" id="ARBA00022737"/>
    </source>
</evidence>
<keyword evidence="1" id="KW-0677">Repeat</keyword>
<dbReference type="Pfam" id="PF25023">
    <property type="entry name" value="TEN_YD-shell"/>
    <property type="match status" value="1"/>
</dbReference>
<gene>
    <name evidence="4" type="primary">wapA_2</name>
    <name evidence="4" type="ORF">FLACOL_00456</name>
</gene>
<protein>
    <submittedName>
        <fullName evidence="4">tRNA nuclease WapA</fullName>
        <ecNumber evidence="4">3.1.-.-</ecNumber>
    </submittedName>
</protein>
<dbReference type="AlphaFoldDB" id="A0A2N9P803"/>
<dbReference type="Proteomes" id="UP000238180">
    <property type="component" value="Unassembled WGS sequence"/>
</dbReference>
<sequence>MHKDYLGTILAITDEKGELVEERHFDAWGNLTHGSMQVLDRGYTSHEHLQDVGLIHMNGRLYDLMLRRFLNADEHIQDPTNTQCYNKYGYVMNNPLMFSDPDGEYAVGVAIAVAALVAVLSYTVTIYARDGSLRHWKLGDAYVSAIYGAFSGAVTFGVGSIFSAAGGTATALAESIKGVAGGAGLAVVQAGAHAVTQGVLSSVQGGNFWSAALSGAFGSLGASAFGAIGGDFAKSTVGTITFGAISGGVGAELSGGNFWQGVVIGGMVSGLNHVLHQMDGDGDPPSKYKKWFSARMKEASALLDDIGDWGVNVGTAAGMTLDWATGSGASSTIFVGGRVANAMSNANRVNQARAFYYNKYKGVGNLKGTSVEGFKGSFGLSGLMHAGLDSIEQFVGTYRINIYNLNGKSLWFVLTNQTSMNSFLYDLGPSYNRSTFGPGGNTNQTYIWNEPVRR</sequence>
<dbReference type="Gene3D" id="2.180.10.10">
    <property type="entry name" value="RHS repeat-associated core"/>
    <property type="match status" value="1"/>
</dbReference>
<keyword evidence="2" id="KW-0472">Membrane</keyword>
<evidence type="ECO:0000313" key="5">
    <source>
        <dbReference type="Proteomes" id="UP000238180"/>
    </source>
</evidence>
<organism evidence="4 5">
    <name type="scientific">Flavobacterium columnare</name>
    <dbReference type="NCBI Taxonomy" id="996"/>
    <lineage>
        <taxon>Bacteria</taxon>
        <taxon>Pseudomonadati</taxon>
        <taxon>Bacteroidota</taxon>
        <taxon>Flavobacteriia</taxon>
        <taxon>Flavobacteriales</taxon>
        <taxon>Flavobacteriaceae</taxon>
        <taxon>Flavobacterium</taxon>
    </lineage>
</organism>